<evidence type="ECO:0000313" key="1">
    <source>
        <dbReference type="EMBL" id="EDH4585742.1"/>
    </source>
</evidence>
<reference evidence="1" key="1">
    <citation type="submission" date="2018-07" db="EMBL/GenBank/DDBJ databases">
        <authorList>
            <consortium name="PulseNet: The National Subtyping Network for Foodborne Disease Surveillance"/>
            <person name="Tarr C.L."/>
            <person name="Trees E."/>
            <person name="Katz L.S."/>
            <person name="Carleton-Romer H.A."/>
            <person name="Stroika S."/>
            <person name="Kucerova Z."/>
            <person name="Roache K.F."/>
            <person name="Sabol A.L."/>
            <person name="Besser J."/>
            <person name="Gerner-Smidt P."/>
        </authorList>
    </citation>
    <scope>NUCLEOTIDE SEQUENCE</scope>
    <source>
        <strain evidence="1">2014K-0489</strain>
    </source>
</reference>
<comment type="caution">
    <text evidence="1">The sequence shown here is derived from an EMBL/GenBank/DDBJ whole genome shotgun (WGS) entry which is preliminary data.</text>
</comment>
<dbReference type="AlphaFoldDB" id="A0A634FB21"/>
<gene>
    <name evidence="1" type="ORF">CBX91_17050</name>
</gene>
<proteinExistence type="predicted"/>
<dbReference type="EMBL" id="AAMHSF010000010">
    <property type="protein sequence ID" value="EDH4585742.1"/>
    <property type="molecule type" value="Genomic_DNA"/>
</dbReference>
<protein>
    <submittedName>
        <fullName evidence="1">Uncharacterized protein</fullName>
    </submittedName>
</protein>
<name>A0A634FB21_SALER</name>
<organism evidence="1">
    <name type="scientific">Salmonella enterica</name>
    <name type="common">Salmonella choleraesuis</name>
    <dbReference type="NCBI Taxonomy" id="28901"/>
    <lineage>
        <taxon>Bacteria</taxon>
        <taxon>Pseudomonadati</taxon>
        <taxon>Pseudomonadota</taxon>
        <taxon>Gammaproteobacteria</taxon>
        <taxon>Enterobacterales</taxon>
        <taxon>Enterobacteriaceae</taxon>
        <taxon>Salmonella</taxon>
    </lineage>
</organism>
<sequence>MTSEEKVLFLFAQTCTVLSKSAPDSQMSAIKARVMGPGTQVSANFDDVYAVLEQKLNEKLNA</sequence>
<accession>A0A634FB21</accession>